<comment type="subcellular location">
    <subcellularLocation>
        <location evidence="2">Cell membrane</location>
    </subcellularLocation>
    <subcellularLocation>
        <location evidence="1">Membrane</location>
        <topology evidence="1">Single-pass membrane protein</topology>
    </subcellularLocation>
</comment>
<evidence type="ECO:0000259" key="12">
    <source>
        <dbReference type="Pfam" id="PF00905"/>
    </source>
</evidence>
<dbReference type="InterPro" id="IPR050515">
    <property type="entry name" value="Beta-lactam/transpept"/>
</dbReference>
<keyword evidence="9 11" id="KW-0472">Membrane</keyword>
<dbReference type="EMBL" id="FUWV01000001">
    <property type="protein sequence ID" value="SJZ39010.1"/>
    <property type="molecule type" value="Genomic_DNA"/>
</dbReference>
<evidence type="ECO:0000256" key="3">
    <source>
        <dbReference type="ARBA" id="ARBA00007171"/>
    </source>
</evidence>
<gene>
    <name evidence="14" type="ORF">SAMN02745973_00433</name>
</gene>
<dbReference type="Proteomes" id="UP000196365">
    <property type="component" value="Unassembled WGS sequence"/>
</dbReference>
<evidence type="ECO:0000256" key="9">
    <source>
        <dbReference type="ARBA" id="ARBA00023136"/>
    </source>
</evidence>
<dbReference type="RefSeq" id="WP_087677867.1">
    <property type="nucleotide sequence ID" value="NZ_FUWV01000001.1"/>
</dbReference>
<feature type="domain" description="Penicillin-binding protein dimerisation" evidence="13">
    <location>
        <begin position="52"/>
        <end position="355"/>
    </location>
</feature>
<evidence type="ECO:0000256" key="10">
    <source>
        <dbReference type="ARBA" id="ARBA00023316"/>
    </source>
</evidence>
<dbReference type="GO" id="GO:0008658">
    <property type="term" value="F:penicillin binding"/>
    <property type="evidence" value="ECO:0007669"/>
    <property type="project" value="InterPro"/>
</dbReference>
<evidence type="ECO:0000256" key="1">
    <source>
        <dbReference type="ARBA" id="ARBA00004167"/>
    </source>
</evidence>
<dbReference type="Pfam" id="PF03717">
    <property type="entry name" value="PBP_dimer"/>
    <property type="match status" value="1"/>
</dbReference>
<reference evidence="14 15" key="1">
    <citation type="submission" date="2017-02" db="EMBL/GenBank/DDBJ databases">
        <authorList>
            <person name="Peterson S.W."/>
        </authorList>
    </citation>
    <scope>NUCLEOTIDE SEQUENCE [LARGE SCALE GENOMIC DNA]</scope>
    <source>
        <strain evidence="14 15">DSM 15102</strain>
    </source>
</reference>
<dbReference type="Gene3D" id="3.40.710.10">
    <property type="entry name" value="DD-peptidase/beta-lactamase superfamily"/>
    <property type="match status" value="1"/>
</dbReference>
<feature type="transmembrane region" description="Helical" evidence="11">
    <location>
        <begin position="12"/>
        <end position="29"/>
    </location>
</feature>
<dbReference type="GO" id="GO:0005886">
    <property type="term" value="C:plasma membrane"/>
    <property type="evidence" value="ECO:0007669"/>
    <property type="project" value="UniProtKB-SubCell"/>
</dbReference>
<dbReference type="OrthoDB" id="9757901at2"/>
<evidence type="ECO:0000256" key="7">
    <source>
        <dbReference type="ARBA" id="ARBA00022984"/>
    </source>
</evidence>
<organism evidence="14 15">
    <name type="scientific">Garciella nitratireducens DSM 15102</name>
    <dbReference type="NCBI Taxonomy" id="1121911"/>
    <lineage>
        <taxon>Bacteria</taxon>
        <taxon>Bacillati</taxon>
        <taxon>Bacillota</taxon>
        <taxon>Clostridia</taxon>
        <taxon>Eubacteriales</taxon>
        <taxon>Eubacteriaceae</taxon>
        <taxon>Garciella</taxon>
    </lineage>
</organism>
<evidence type="ECO:0000313" key="14">
    <source>
        <dbReference type="EMBL" id="SJZ39010.1"/>
    </source>
</evidence>
<dbReference type="SUPFAM" id="SSF56519">
    <property type="entry name" value="Penicillin binding protein dimerisation domain"/>
    <property type="match status" value="1"/>
</dbReference>
<keyword evidence="15" id="KW-1185">Reference proteome</keyword>
<evidence type="ECO:0000256" key="11">
    <source>
        <dbReference type="SAM" id="Phobius"/>
    </source>
</evidence>
<keyword evidence="7" id="KW-0573">Peptidoglycan synthesis</keyword>
<evidence type="ECO:0000256" key="5">
    <source>
        <dbReference type="ARBA" id="ARBA00022692"/>
    </source>
</evidence>
<keyword evidence="5 11" id="KW-0812">Transmembrane</keyword>
<dbReference type="GO" id="GO:0008360">
    <property type="term" value="P:regulation of cell shape"/>
    <property type="evidence" value="ECO:0007669"/>
    <property type="project" value="UniProtKB-KW"/>
</dbReference>
<proteinExistence type="inferred from homology"/>
<dbReference type="GO" id="GO:0071972">
    <property type="term" value="F:peptidoglycan L,D-transpeptidase activity"/>
    <property type="evidence" value="ECO:0007669"/>
    <property type="project" value="TreeGrafter"/>
</dbReference>
<protein>
    <submittedName>
        <fullName evidence="14">Penicillin-binding protein 2</fullName>
    </submittedName>
</protein>
<evidence type="ECO:0000256" key="6">
    <source>
        <dbReference type="ARBA" id="ARBA00022960"/>
    </source>
</evidence>
<dbReference type="Pfam" id="PF00905">
    <property type="entry name" value="Transpeptidase"/>
    <property type="match status" value="2"/>
</dbReference>
<dbReference type="InterPro" id="IPR012338">
    <property type="entry name" value="Beta-lactam/transpept-like"/>
</dbReference>
<feature type="domain" description="Penicillin-binding protein transpeptidase" evidence="12">
    <location>
        <begin position="407"/>
        <end position="644"/>
    </location>
</feature>
<evidence type="ECO:0000259" key="13">
    <source>
        <dbReference type="Pfam" id="PF03717"/>
    </source>
</evidence>
<dbReference type="GO" id="GO:0009252">
    <property type="term" value="P:peptidoglycan biosynthetic process"/>
    <property type="evidence" value="ECO:0007669"/>
    <property type="project" value="UniProtKB-KW"/>
</dbReference>
<feature type="domain" description="Penicillin-binding protein transpeptidase" evidence="12">
    <location>
        <begin position="663"/>
        <end position="820"/>
    </location>
</feature>
<dbReference type="AlphaFoldDB" id="A0A1T4K991"/>
<name>A0A1T4K991_9FIRM</name>
<sequence>MIAEKNKYRFKFIYGFIIAVTVIFLFRLAQLQIVEGEKYKETANSKILQKITIPAERGKIYTNEGYTLATNRVGYSVEMYYTQMDEEKRNQMILKLTSILDKNQEEYEDEFPIIIQEDGSLIFTYELEEQKWKKEHNIPIDASARETINILRKRYYVKENISDKLALEAITKVHLNESIPISLDPKPIFTFEKEEKNWKQWHGFEKKELNYTANQSFRKLREMNKIGQEYTKQEARKILLIREKMKKQGFRSWEAIEIANDVKEETMAQIIAHQDEFPGIAVNAQPIRSYPQGSMAAHILGYISKVSEEDVAKGEYKMQDLKGAQGIEGIFEPQLKGEDGERLIVTDHRGRPKNNFEGQEKSPVPGNNVFLTIDYNLQKTAEESLEKTIKNLQKGTNGRKAANAKSGAVVVIDVNTGGVLAMSSYPSYDPNLFSKGISTEDWKKLNVLSDDPLHARPLYNNATMAALPPGSIFKMVTATAGLQEGKVGPKEYIYDGGQYPGYSGNRFRCWLRSGHGNENMAEALRDSCNVYFYEVGNRAGIDKIEEYAKKFGLGKRTGIEIGESKGNLATKDAKKQTWMYTTSNYIRNTVGITGNSTITNEYGEKQEVYTSYAIAKELFDLVEKFEKTDSNEIYSLIVKKLQKYDIRDSQHIYQIYQYVLAGKWTQADTLNTSIGQGGNSFTPVQMANYIATLVNGGKNYKVHLVDKITTSEGEVIEQVEPEVINEIKIQPENLEAIKQGMKMVTMSGGTGAGDFMGFPHDTIGVGAKTGSAQYGSEGTDAIAWYAAFAPYKKPEIAVVAMIVQGHSGGYAGTVVRDIMDSYFGLNEKEQQEQNKKQQKLEYKSINIKLNE</sequence>
<dbReference type="InterPro" id="IPR001460">
    <property type="entry name" value="PCN-bd_Tpept"/>
</dbReference>
<keyword evidence="10" id="KW-0961">Cell wall biogenesis/degradation</keyword>
<comment type="similarity">
    <text evidence="3">Belongs to the transpeptidase family.</text>
</comment>
<accession>A0A1T4K991</accession>
<evidence type="ECO:0000256" key="4">
    <source>
        <dbReference type="ARBA" id="ARBA00022475"/>
    </source>
</evidence>
<keyword evidence="8 11" id="KW-1133">Transmembrane helix</keyword>
<keyword evidence="4" id="KW-1003">Cell membrane</keyword>
<dbReference type="InterPro" id="IPR005311">
    <property type="entry name" value="PBP_dimer"/>
</dbReference>
<dbReference type="GO" id="GO:0071555">
    <property type="term" value="P:cell wall organization"/>
    <property type="evidence" value="ECO:0007669"/>
    <property type="project" value="UniProtKB-KW"/>
</dbReference>
<keyword evidence="6" id="KW-0133">Cell shape</keyword>
<dbReference type="SUPFAM" id="SSF56601">
    <property type="entry name" value="beta-lactamase/transpeptidase-like"/>
    <property type="match status" value="1"/>
</dbReference>
<evidence type="ECO:0000256" key="2">
    <source>
        <dbReference type="ARBA" id="ARBA00004236"/>
    </source>
</evidence>
<evidence type="ECO:0000313" key="15">
    <source>
        <dbReference type="Proteomes" id="UP000196365"/>
    </source>
</evidence>
<dbReference type="PANTHER" id="PTHR30627">
    <property type="entry name" value="PEPTIDOGLYCAN D,D-TRANSPEPTIDASE"/>
    <property type="match status" value="1"/>
</dbReference>
<dbReference type="Gene3D" id="3.90.1310.10">
    <property type="entry name" value="Penicillin-binding protein 2a (Domain 2)"/>
    <property type="match status" value="2"/>
</dbReference>
<dbReference type="PANTHER" id="PTHR30627:SF2">
    <property type="entry name" value="PEPTIDOGLYCAN D,D-TRANSPEPTIDASE MRDA"/>
    <property type="match status" value="1"/>
</dbReference>
<dbReference type="InterPro" id="IPR036138">
    <property type="entry name" value="PBP_dimer_sf"/>
</dbReference>
<evidence type="ECO:0000256" key="8">
    <source>
        <dbReference type="ARBA" id="ARBA00022989"/>
    </source>
</evidence>